<evidence type="ECO:0000259" key="3">
    <source>
        <dbReference type="PROSITE" id="PS00022"/>
    </source>
</evidence>
<accession>A0A2T7NZM8</accession>
<reference evidence="5 6" key="1">
    <citation type="submission" date="2018-04" db="EMBL/GenBank/DDBJ databases">
        <title>The genome of golden apple snail Pomacea canaliculata provides insight into stress tolerance and invasive adaptation.</title>
        <authorList>
            <person name="Liu C."/>
            <person name="Liu B."/>
            <person name="Ren Y."/>
            <person name="Zhang Y."/>
            <person name="Wang H."/>
            <person name="Li S."/>
            <person name="Jiang F."/>
            <person name="Yin L."/>
            <person name="Zhang G."/>
            <person name="Qian W."/>
            <person name="Fan W."/>
        </authorList>
    </citation>
    <scope>NUCLEOTIDE SEQUENCE [LARGE SCALE GENOMIC DNA]</scope>
    <source>
        <strain evidence="5">SZHN2017</strain>
        <tissue evidence="5">Muscle</tissue>
    </source>
</reference>
<keyword evidence="2" id="KW-0812">Transmembrane</keyword>
<name>A0A2T7NZM8_POMCA</name>
<dbReference type="Gene3D" id="2.10.25.10">
    <property type="entry name" value="Laminin"/>
    <property type="match status" value="1"/>
</dbReference>
<dbReference type="Proteomes" id="UP000245119">
    <property type="component" value="Linkage Group LG8"/>
</dbReference>
<evidence type="ECO:0000313" key="6">
    <source>
        <dbReference type="Proteomes" id="UP000245119"/>
    </source>
</evidence>
<dbReference type="EMBL" id="PZQS01000008">
    <property type="protein sequence ID" value="PVD26620.1"/>
    <property type="molecule type" value="Genomic_DNA"/>
</dbReference>
<feature type="transmembrane region" description="Helical" evidence="2">
    <location>
        <begin position="94"/>
        <end position="116"/>
    </location>
</feature>
<dbReference type="InterPro" id="IPR000742">
    <property type="entry name" value="EGF"/>
</dbReference>
<evidence type="ECO:0000313" key="5">
    <source>
        <dbReference type="EMBL" id="PVD26620.1"/>
    </source>
</evidence>
<dbReference type="AlphaFoldDB" id="A0A2T7NZM8"/>
<gene>
    <name evidence="5" type="ORF">C0Q70_14297</name>
</gene>
<sequence length="278" mass="29379">MSHVQAERYDGCGHVVCVRAARVVRVLIYLSVPDVCPQETAASRGHVKMAEPASQDNEEDYVCTCAKGFEGQNCEKGHTHPHAHGDLLSTSGGVVLLVILSLGGLFVLVGVCYCCFPALRPLYVPPTTSEGEAHVSSAQSHVTPAQADLGSGSYQHSWKAASLAHGTAPLPAGVLSKSVANSDLGYDAAYVHAPAAFEGAYIHAPAAFEGAYVHADKPHRYLRTAASVDEGGGKHPAKATKRPTTPPPTYDESLWSPRDVMDLSKLTSLSGLVASRPW</sequence>
<dbReference type="PROSITE" id="PS01186">
    <property type="entry name" value="EGF_2"/>
    <property type="match status" value="1"/>
</dbReference>
<comment type="caution">
    <text evidence="5">The sequence shown here is derived from an EMBL/GenBank/DDBJ whole genome shotgun (WGS) entry which is preliminary data.</text>
</comment>
<organism evidence="5 6">
    <name type="scientific">Pomacea canaliculata</name>
    <name type="common">Golden apple snail</name>
    <dbReference type="NCBI Taxonomy" id="400727"/>
    <lineage>
        <taxon>Eukaryota</taxon>
        <taxon>Metazoa</taxon>
        <taxon>Spiralia</taxon>
        <taxon>Lophotrochozoa</taxon>
        <taxon>Mollusca</taxon>
        <taxon>Gastropoda</taxon>
        <taxon>Caenogastropoda</taxon>
        <taxon>Architaenioglossa</taxon>
        <taxon>Ampullarioidea</taxon>
        <taxon>Ampullariidae</taxon>
        <taxon>Pomacea</taxon>
    </lineage>
</organism>
<keyword evidence="2" id="KW-1133">Transmembrane helix</keyword>
<dbReference type="PROSITE" id="PS00022">
    <property type="entry name" value="EGF_1"/>
    <property type="match status" value="1"/>
</dbReference>
<proteinExistence type="predicted"/>
<evidence type="ECO:0000259" key="4">
    <source>
        <dbReference type="PROSITE" id="PS01186"/>
    </source>
</evidence>
<protein>
    <recommendedName>
        <fullName evidence="3 4">EGF-like domain-containing protein</fullName>
    </recommendedName>
</protein>
<keyword evidence="6" id="KW-1185">Reference proteome</keyword>
<keyword evidence="2" id="KW-0472">Membrane</keyword>
<evidence type="ECO:0000256" key="2">
    <source>
        <dbReference type="SAM" id="Phobius"/>
    </source>
</evidence>
<feature type="domain" description="EGF-like" evidence="3 4">
    <location>
        <begin position="63"/>
        <end position="74"/>
    </location>
</feature>
<evidence type="ECO:0000256" key="1">
    <source>
        <dbReference type="SAM" id="MobiDB-lite"/>
    </source>
</evidence>
<feature type="region of interest" description="Disordered" evidence="1">
    <location>
        <begin position="227"/>
        <end position="254"/>
    </location>
</feature>